<sequence>MSSALPTKVIAGVEVVDTPLVRAAQDFARQHLDDLAYNHVMRSWIFGVIIYQNFRDKGEFPAIDLEAHAVSAILHDLGWDKTGELVSVDKRFEVDGAIAARNFIEEQQKSGKTANWDHHRLQLVWDAIALHSTPAIAAYKEPVVRLCSFGTSVDFQGPDSDRTRTVTWEEFHALNNVFPRHDLAGGVRKVMCGLCRTKPATTYDAQILLDTFVMGWGRKYVEGYKEKEKLMYEIVERALP</sequence>
<dbReference type="PROSITE" id="PS00018">
    <property type="entry name" value="EF_HAND_1"/>
    <property type="match status" value="1"/>
</dbReference>
<evidence type="ECO:0000313" key="2">
    <source>
        <dbReference type="Proteomes" id="UP000738349"/>
    </source>
</evidence>
<name>A0A9P9DHF5_9HYPO</name>
<organism evidence="1 2">
    <name type="scientific">Dactylonectria macrodidyma</name>
    <dbReference type="NCBI Taxonomy" id="307937"/>
    <lineage>
        <taxon>Eukaryota</taxon>
        <taxon>Fungi</taxon>
        <taxon>Dikarya</taxon>
        <taxon>Ascomycota</taxon>
        <taxon>Pezizomycotina</taxon>
        <taxon>Sordariomycetes</taxon>
        <taxon>Hypocreomycetidae</taxon>
        <taxon>Hypocreales</taxon>
        <taxon>Nectriaceae</taxon>
        <taxon>Dactylonectria</taxon>
    </lineage>
</organism>
<dbReference type="Gene3D" id="1.10.3210.10">
    <property type="entry name" value="Hypothetical protein af1432"/>
    <property type="match status" value="1"/>
</dbReference>
<gene>
    <name evidence="1" type="ORF">EDB81DRAFT_666976</name>
</gene>
<dbReference type="OrthoDB" id="2378324at2759"/>
<dbReference type="AlphaFoldDB" id="A0A9P9DHF5"/>
<dbReference type="Proteomes" id="UP000738349">
    <property type="component" value="Unassembled WGS sequence"/>
</dbReference>
<evidence type="ECO:0008006" key="3">
    <source>
        <dbReference type="Google" id="ProtNLM"/>
    </source>
</evidence>
<accession>A0A9P9DHF5</accession>
<reference evidence="1" key="1">
    <citation type="journal article" date="2021" name="Nat. Commun.">
        <title>Genetic determinants of endophytism in the Arabidopsis root mycobiome.</title>
        <authorList>
            <person name="Mesny F."/>
            <person name="Miyauchi S."/>
            <person name="Thiergart T."/>
            <person name="Pickel B."/>
            <person name="Atanasova L."/>
            <person name="Karlsson M."/>
            <person name="Huettel B."/>
            <person name="Barry K.W."/>
            <person name="Haridas S."/>
            <person name="Chen C."/>
            <person name="Bauer D."/>
            <person name="Andreopoulos W."/>
            <person name="Pangilinan J."/>
            <person name="LaButti K."/>
            <person name="Riley R."/>
            <person name="Lipzen A."/>
            <person name="Clum A."/>
            <person name="Drula E."/>
            <person name="Henrissat B."/>
            <person name="Kohler A."/>
            <person name="Grigoriev I.V."/>
            <person name="Martin F.M."/>
            <person name="Hacquard S."/>
        </authorList>
    </citation>
    <scope>NUCLEOTIDE SEQUENCE</scope>
    <source>
        <strain evidence="1">MPI-CAGE-AT-0147</strain>
    </source>
</reference>
<dbReference type="PANTHER" id="PTHR35569">
    <property type="entry name" value="CYANAMIDE HYDRATASE DDI2-RELATED"/>
    <property type="match status" value="1"/>
</dbReference>
<keyword evidence="2" id="KW-1185">Reference proteome</keyword>
<comment type="caution">
    <text evidence="1">The sequence shown here is derived from an EMBL/GenBank/DDBJ whole genome shotgun (WGS) entry which is preliminary data.</text>
</comment>
<dbReference type="EMBL" id="JAGMUV010000025">
    <property type="protein sequence ID" value="KAH7120675.1"/>
    <property type="molecule type" value="Genomic_DNA"/>
</dbReference>
<dbReference type="SUPFAM" id="SSF109604">
    <property type="entry name" value="HD-domain/PDEase-like"/>
    <property type="match status" value="1"/>
</dbReference>
<proteinExistence type="predicted"/>
<evidence type="ECO:0000313" key="1">
    <source>
        <dbReference type="EMBL" id="KAH7120675.1"/>
    </source>
</evidence>
<protein>
    <recommendedName>
        <fullName evidence="3">HD domain-containing protein</fullName>
    </recommendedName>
</protein>
<dbReference type="PANTHER" id="PTHR35569:SF1">
    <property type="entry name" value="CYANAMIDE HYDRATASE DDI2-RELATED"/>
    <property type="match status" value="1"/>
</dbReference>
<dbReference type="InterPro" id="IPR018247">
    <property type="entry name" value="EF_Hand_1_Ca_BS"/>
</dbReference>